<proteinExistence type="predicted"/>
<dbReference type="AlphaFoldDB" id="A0AA36AF67"/>
<keyword evidence="2" id="KW-1185">Reference proteome</keyword>
<accession>A0AA36AF67</accession>
<dbReference type="Proteomes" id="UP001162480">
    <property type="component" value="Chromosome 1"/>
</dbReference>
<dbReference type="EMBL" id="OX597814">
    <property type="protein sequence ID" value="CAI9715000.1"/>
    <property type="molecule type" value="Genomic_DNA"/>
</dbReference>
<name>A0AA36AF67_OCTVU</name>
<organism evidence="1 2">
    <name type="scientific">Octopus vulgaris</name>
    <name type="common">Common octopus</name>
    <dbReference type="NCBI Taxonomy" id="6645"/>
    <lineage>
        <taxon>Eukaryota</taxon>
        <taxon>Metazoa</taxon>
        <taxon>Spiralia</taxon>
        <taxon>Lophotrochozoa</taxon>
        <taxon>Mollusca</taxon>
        <taxon>Cephalopoda</taxon>
        <taxon>Coleoidea</taxon>
        <taxon>Octopodiformes</taxon>
        <taxon>Octopoda</taxon>
        <taxon>Incirrata</taxon>
        <taxon>Octopodidae</taxon>
        <taxon>Octopus</taxon>
    </lineage>
</organism>
<sequence>MVARLVKYKTRRIGQITRFEDSRFLTQLIYGELALGKLHQCKLKRISFRKASPMQAEKESSSYHKKQT</sequence>
<reference evidence="1" key="1">
    <citation type="submission" date="2023-08" db="EMBL/GenBank/DDBJ databases">
        <authorList>
            <person name="Alioto T."/>
            <person name="Alioto T."/>
            <person name="Gomez Garrido J."/>
        </authorList>
    </citation>
    <scope>NUCLEOTIDE SEQUENCE</scope>
</reference>
<gene>
    <name evidence="1" type="ORF">OCTVUL_1B001597</name>
</gene>
<evidence type="ECO:0000313" key="2">
    <source>
        <dbReference type="Proteomes" id="UP001162480"/>
    </source>
</evidence>
<protein>
    <submittedName>
        <fullName evidence="1">Uncharacterized protein</fullName>
    </submittedName>
</protein>
<evidence type="ECO:0000313" key="1">
    <source>
        <dbReference type="EMBL" id="CAI9715000.1"/>
    </source>
</evidence>